<protein>
    <recommendedName>
        <fullName evidence="9">Carboxylic ester hydrolase</fullName>
        <ecNumber evidence="9">3.1.1.-</ecNumber>
    </recommendedName>
</protein>
<dbReference type="EC" id="3.1.1.-" evidence="9"/>
<comment type="subcellular location">
    <subcellularLocation>
        <location evidence="1 9">Secreted</location>
    </subcellularLocation>
</comment>
<dbReference type="PANTHER" id="PTHR43037:SF3">
    <property type="entry name" value="FERULOYL ESTERASE B"/>
    <property type="match status" value="1"/>
</dbReference>
<keyword evidence="6" id="KW-0325">Glycoprotein</keyword>
<dbReference type="GO" id="GO:0052689">
    <property type="term" value="F:carboxylic ester hydrolase activity"/>
    <property type="evidence" value="ECO:0007669"/>
    <property type="project" value="UniProtKB-KW"/>
</dbReference>
<comment type="caution">
    <text evidence="10">The sequence shown here is derived from an EMBL/GenBank/DDBJ whole genome shotgun (WGS) entry which is preliminary data.</text>
</comment>
<evidence type="ECO:0000313" key="10">
    <source>
        <dbReference type="EMBL" id="KAF4632713.1"/>
    </source>
</evidence>
<evidence type="ECO:0000256" key="4">
    <source>
        <dbReference type="ARBA" id="ARBA00022729"/>
    </source>
</evidence>
<keyword evidence="7 9" id="KW-0119">Carbohydrate metabolism</keyword>
<sequence length="294" mass="31159">MITSNYFQGIFALASLPLLVHGDLVKVADFGPNPTKLEMNIYVPTKLAAKPSIILALHPCGGTGPGYYKQTKYPQLADTGGFIVIYPSANHDNNCWDVASTKTLTHNGGGDSNGLATMINYTVSTYKADPKKVFVTGTSSGGMMTNVMCAVYPDLIAAGSGYSGVAAGCLAGSPGSSPQSATPTCADGKVNKTPAQWTSVVKAMYPEYNGTYPRVQVWHGTADNFVNYPNLAEEIKEWTGVFGISFVKNVTGEPQSGYTHMVFGDGEQFTAYSAAGVGHTVPVHESVDLKWFGI</sequence>
<feature type="signal peptide" evidence="9">
    <location>
        <begin position="1"/>
        <end position="22"/>
    </location>
</feature>
<dbReference type="Gene3D" id="3.40.50.1820">
    <property type="entry name" value="alpha/beta hydrolase"/>
    <property type="match status" value="1"/>
</dbReference>
<evidence type="ECO:0000256" key="5">
    <source>
        <dbReference type="ARBA" id="ARBA00022801"/>
    </source>
</evidence>
<comment type="function">
    <text evidence="9">Esterase involved in the hydrolysis of xylan, a major structural heterogeneous polysaccharide found in plant biomass representing the second most abundant polysaccharide in the biosphere, after cellulose.</text>
</comment>
<evidence type="ECO:0000313" key="11">
    <source>
        <dbReference type="Proteomes" id="UP000566819"/>
    </source>
</evidence>
<keyword evidence="11" id="KW-1185">Reference proteome</keyword>
<keyword evidence="4 9" id="KW-0732">Signal</keyword>
<evidence type="ECO:0000256" key="8">
    <source>
        <dbReference type="ARBA" id="ARBA00023326"/>
    </source>
</evidence>
<keyword evidence="8 9" id="KW-0624">Polysaccharide degradation</keyword>
<dbReference type="AlphaFoldDB" id="A0A8H4W3E5"/>
<reference evidence="10 11" key="1">
    <citation type="submission" date="2020-03" db="EMBL/GenBank/DDBJ databases">
        <title>Draft Genome Sequence of Cudoniella acicularis.</title>
        <authorList>
            <person name="Buettner E."/>
            <person name="Kellner H."/>
        </authorList>
    </citation>
    <scope>NUCLEOTIDE SEQUENCE [LARGE SCALE GENOMIC DNA]</scope>
    <source>
        <strain evidence="10 11">DSM 108380</strain>
    </source>
</reference>
<dbReference type="InterPro" id="IPR010126">
    <property type="entry name" value="Esterase_phb"/>
</dbReference>
<keyword evidence="5 9" id="KW-0378">Hydrolase</keyword>
<dbReference type="InterPro" id="IPR029058">
    <property type="entry name" value="AB_hydrolase_fold"/>
</dbReference>
<evidence type="ECO:0000256" key="2">
    <source>
        <dbReference type="ARBA" id="ARBA00022487"/>
    </source>
</evidence>
<dbReference type="Proteomes" id="UP000566819">
    <property type="component" value="Unassembled WGS sequence"/>
</dbReference>
<dbReference type="GO" id="GO:0005576">
    <property type="term" value="C:extracellular region"/>
    <property type="evidence" value="ECO:0007669"/>
    <property type="project" value="UniProtKB-SubCell"/>
</dbReference>
<evidence type="ECO:0000256" key="9">
    <source>
        <dbReference type="RuleBase" id="RU367147"/>
    </source>
</evidence>
<dbReference type="EMBL" id="JAAMPI010000323">
    <property type="protein sequence ID" value="KAF4632713.1"/>
    <property type="molecule type" value="Genomic_DNA"/>
</dbReference>
<accession>A0A8H4W3E5</accession>
<dbReference type="GO" id="GO:0045493">
    <property type="term" value="P:xylan catabolic process"/>
    <property type="evidence" value="ECO:0007669"/>
    <property type="project" value="UniProtKB-UniRule"/>
</dbReference>
<keyword evidence="3 9" id="KW-0964">Secreted</keyword>
<evidence type="ECO:0000256" key="3">
    <source>
        <dbReference type="ARBA" id="ARBA00022525"/>
    </source>
</evidence>
<evidence type="ECO:0000256" key="6">
    <source>
        <dbReference type="ARBA" id="ARBA00023180"/>
    </source>
</evidence>
<evidence type="ECO:0000256" key="7">
    <source>
        <dbReference type="ARBA" id="ARBA00023277"/>
    </source>
</evidence>
<proteinExistence type="inferred from homology"/>
<dbReference type="Pfam" id="PF10503">
    <property type="entry name" value="Esterase_PHB"/>
    <property type="match status" value="1"/>
</dbReference>
<organism evidence="10 11">
    <name type="scientific">Cudoniella acicularis</name>
    <dbReference type="NCBI Taxonomy" id="354080"/>
    <lineage>
        <taxon>Eukaryota</taxon>
        <taxon>Fungi</taxon>
        <taxon>Dikarya</taxon>
        <taxon>Ascomycota</taxon>
        <taxon>Pezizomycotina</taxon>
        <taxon>Leotiomycetes</taxon>
        <taxon>Helotiales</taxon>
        <taxon>Tricladiaceae</taxon>
        <taxon>Cudoniella</taxon>
    </lineage>
</organism>
<dbReference type="PANTHER" id="PTHR43037">
    <property type="entry name" value="UNNAMED PRODUCT-RELATED"/>
    <property type="match status" value="1"/>
</dbReference>
<comment type="similarity">
    <text evidence="9">Belongs to the carbohydrate esterase 1 (CE1) family.</text>
</comment>
<keyword evidence="2 9" id="KW-0719">Serine esterase</keyword>
<feature type="chain" id="PRO_5034251803" description="Carboxylic ester hydrolase" evidence="9">
    <location>
        <begin position="23"/>
        <end position="294"/>
    </location>
</feature>
<dbReference type="OrthoDB" id="2425929at2759"/>
<dbReference type="InterPro" id="IPR050955">
    <property type="entry name" value="Plant_Biomass_Hydrol_Est"/>
</dbReference>
<evidence type="ECO:0000256" key="1">
    <source>
        <dbReference type="ARBA" id="ARBA00004613"/>
    </source>
</evidence>
<dbReference type="NCBIfam" id="TIGR01840">
    <property type="entry name" value="esterase_phb"/>
    <property type="match status" value="1"/>
</dbReference>
<gene>
    <name evidence="10" type="ORF">G7Y89_g5412</name>
</gene>
<name>A0A8H4W3E5_9HELO</name>
<dbReference type="SUPFAM" id="SSF53474">
    <property type="entry name" value="alpha/beta-Hydrolases"/>
    <property type="match status" value="2"/>
</dbReference>